<evidence type="ECO:0000313" key="4">
    <source>
        <dbReference type="Proteomes" id="UP000006443"/>
    </source>
</evidence>
<dbReference type="PANTHER" id="PTHR45947">
    <property type="entry name" value="SULFOQUINOVOSYL TRANSFERASE SQD2"/>
    <property type="match status" value="1"/>
</dbReference>
<dbReference type="SUPFAM" id="SSF53756">
    <property type="entry name" value="UDP-Glycosyltransferase/glycogen phosphorylase"/>
    <property type="match status" value="1"/>
</dbReference>
<reference evidence="3 4" key="1">
    <citation type="submission" date="2009-02" db="EMBL/GenBank/DDBJ databases">
        <title>Sequencing of the draft genome and assembly of Dethiobacter alkaliphilus AHT 1.</title>
        <authorList>
            <consortium name="US DOE Joint Genome Institute (JGI-PGF)"/>
            <person name="Lucas S."/>
            <person name="Copeland A."/>
            <person name="Lapidus A."/>
            <person name="Glavina del Rio T."/>
            <person name="Dalin E."/>
            <person name="Tice H."/>
            <person name="Bruce D."/>
            <person name="Goodwin L."/>
            <person name="Pitluck S."/>
            <person name="Larimer F."/>
            <person name="Land M.L."/>
            <person name="Hauser L."/>
            <person name="Muyzer G."/>
        </authorList>
    </citation>
    <scope>NUCLEOTIDE SEQUENCE [LARGE SCALE GENOMIC DNA]</scope>
    <source>
        <strain evidence="3 4">AHT 1</strain>
    </source>
</reference>
<dbReference type="Proteomes" id="UP000006443">
    <property type="component" value="Unassembled WGS sequence"/>
</dbReference>
<dbReference type="InterPro" id="IPR023881">
    <property type="entry name" value="Thiol_BshA"/>
</dbReference>
<evidence type="ECO:0000259" key="2">
    <source>
        <dbReference type="Pfam" id="PF13439"/>
    </source>
</evidence>
<dbReference type="Pfam" id="PF00534">
    <property type="entry name" value="Glycos_transf_1"/>
    <property type="match status" value="1"/>
</dbReference>
<dbReference type="GO" id="GO:0016757">
    <property type="term" value="F:glycosyltransferase activity"/>
    <property type="evidence" value="ECO:0007669"/>
    <property type="project" value="InterPro"/>
</dbReference>
<name>C0GG02_DETAL</name>
<evidence type="ECO:0000259" key="1">
    <source>
        <dbReference type="Pfam" id="PF00534"/>
    </source>
</evidence>
<comment type="caution">
    <text evidence="3">The sequence shown here is derived from an EMBL/GenBank/DDBJ whole genome shotgun (WGS) entry which is preliminary data.</text>
</comment>
<dbReference type="RefSeq" id="WP_008516141.1">
    <property type="nucleotide sequence ID" value="NZ_ACJM01000006.1"/>
</dbReference>
<feature type="domain" description="Glycosyltransferase subfamily 4-like N-terminal" evidence="2">
    <location>
        <begin position="12"/>
        <end position="177"/>
    </location>
</feature>
<organism evidence="3 4">
    <name type="scientific">Dethiobacter alkaliphilus AHT 1</name>
    <dbReference type="NCBI Taxonomy" id="555088"/>
    <lineage>
        <taxon>Bacteria</taxon>
        <taxon>Bacillati</taxon>
        <taxon>Bacillota</taxon>
        <taxon>Dethiobacteria</taxon>
        <taxon>Dethiobacterales</taxon>
        <taxon>Dethiobacteraceae</taxon>
        <taxon>Dethiobacter</taxon>
    </lineage>
</organism>
<accession>C0GG02</accession>
<keyword evidence="4" id="KW-1185">Reference proteome</keyword>
<dbReference type="Gene3D" id="3.40.50.2000">
    <property type="entry name" value="Glycogen Phosphorylase B"/>
    <property type="match status" value="2"/>
</dbReference>
<dbReference type="GO" id="GO:0071793">
    <property type="term" value="P:bacillithiol biosynthetic process"/>
    <property type="evidence" value="ECO:0007669"/>
    <property type="project" value="InterPro"/>
</dbReference>
<dbReference type="NCBIfam" id="TIGR03999">
    <property type="entry name" value="thiol_BshA"/>
    <property type="match status" value="1"/>
</dbReference>
<feature type="domain" description="Glycosyl transferase family 1" evidence="1">
    <location>
        <begin position="196"/>
        <end position="349"/>
    </location>
</feature>
<dbReference type="AlphaFoldDB" id="C0GG02"/>
<dbReference type="STRING" id="555088.DealDRAFT_1411"/>
<dbReference type="InterPro" id="IPR001296">
    <property type="entry name" value="Glyco_trans_1"/>
</dbReference>
<proteinExistence type="predicted"/>
<sequence length="378" mass="41983">MKIGIICYPTHGGSGVVATELGKELAQRGHTVHFISYQLPFRLDRYQQNVYYHEVDMLGYPLFKYPPYTLALVNKIAELVEREGLDIIHAHYAIPHSFCAHMAREILEDCGVRVVTTLHGTDITLVGSDPSFNRITRYSIEKSDGVTAVSESLCAETVEKFGVTKPVRPIYNFINTRQVFRLPGSREQVGCPQADCKVLVHVSNFRPVKRVPDVVEVFARVRKEMNAKLLLVGDGVQRMEAQETAQRLQVQDDVRFMGTQDNIIPILSAADLFLLPSAKESFGLGALEAMACSVPVIASEAGGLPEVVVHGETGFLAPVGDVEALAGFALQALESEEKLQKMGEAARRRAEDVFDSERIVPQYEEFYREVLENRGKGC</sequence>
<dbReference type="InterPro" id="IPR050194">
    <property type="entry name" value="Glycosyltransferase_grp1"/>
</dbReference>
<keyword evidence="3" id="KW-0808">Transferase</keyword>
<dbReference type="eggNOG" id="COG0438">
    <property type="taxonomic scope" value="Bacteria"/>
</dbReference>
<gene>
    <name evidence="3" type="ORF">DealDRAFT_1411</name>
</gene>
<dbReference type="InterPro" id="IPR028098">
    <property type="entry name" value="Glyco_trans_4-like_N"/>
</dbReference>
<evidence type="ECO:0000313" key="3">
    <source>
        <dbReference type="EMBL" id="EEG77691.1"/>
    </source>
</evidence>
<protein>
    <submittedName>
        <fullName evidence="3">Glycosyl transferase group 1</fullName>
    </submittedName>
</protein>
<dbReference type="OrthoDB" id="9810929at2"/>
<dbReference type="Pfam" id="PF13439">
    <property type="entry name" value="Glyco_transf_4"/>
    <property type="match status" value="1"/>
</dbReference>
<dbReference type="EMBL" id="ACJM01000006">
    <property type="protein sequence ID" value="EEG77691.1"/>
    <property type="molecule type" value="Genomic_DNA"/>
</dbReference>
<dbReference type="PANTHER" id="PTHR45947:SF3">
    <property type="entry name" value="SULFOQUINOVOSYL TRANSFERASE SQD2"/>
    <property type="match status" value="1"/>
</dbReference>